<accession>A0A1T4V8F8</accession>
<sequence length="240" mass="26715">MKYKEVLITCGNSGIAQGIKKVLTDNGDSIKTTYKNGTGDFKLDFFSRESIDLCIEKMKKESNGFDAVAFIIPRIEPSAEVFPSSEKWIETFEKYFINPLHFLEKMIKNKILNNQASVVMLAGISNKQAMTGYAINNTIRLAWLGQMKTMSLALAPTYKFNSVSLGGVMTESYTRKLEIKAAQNDISLSEQLIKETDNIPLNKYASVENVANVVVPLLGSFSDHITGQNILVDGGFIRTY</sequence>
<dbReference type="SUPFAM" id="SSF51735">
    <property type="entry name" value="NAD(P)-binding Rossmann-fold domains"/>
    <property type="match status" value="1"/>
</dbReference>
<evidence type="ECO:0000256" key="2">
    <source>
        <dbReference type="ARBA" id="ARBA00023002"/>
    </source>
</evidence>
<dbReference type="InterPro" id="IPR051122">
    <property type="entry name" value="SDR_DHRS6-like"/>
</dbReference>
<dbReference type="Proteomes" id="UP000190162">
    <property type="component" value="Unassembled WGS sequence"/>
</dbReference>
<comment type="similarity">
    <text evidence="1">Belongs to the short-chain dehydrogenases/reductases (SDR) family.</text>
</comment>
<keyword evidence="2" id="KW-0560">Oxidoreductase</keyword>
<dbReference type="EMBL" id="FUXU01000055">
    <property type="protein sequence ID" value="SKA61235.1"/>
    <property type="molecule type" value="Genomic_DNA"/>
</dbReference>
<dbReference type="Pfam" id="PF13561">
    <property type="entry name" value="adh_short_C2"/>
    <property type="match status" value="1"/>
</dbReference>
<evidence type="ECO:0000256" key="1">
    <source>
        <dbReference type="ARBA" id="ARBA00006484"/>
    </source>
</evidence>
<dbReference type="OrthoDB" id="9804774at2"/>
<dbReference type="GO" id="GO:0016491">
    <property type="term" value="F:oxidoreductase activity"/>
    <property type="evidence" value="ECO:0007669"/>
    <property type="project" value="UniProtKB-KW"/>
</dbReference>
<dbReference type="Gene3D" id="3.40.50.720">
    <property type="entry name" value="NAD(P)-binding Rossmann-like Domain"/>
    <property type="match status" value="1"/>
</dbReference>
<evidence type="ECO:0000313" key="3">
    <source>
        <dbReference type="EMBL" id="SKA61235.1"/>
    </source>
</evidence>
<gene>
    <name evidence="3" type="ORF">SAMN02745132_03444</name>
</gene>
<organism evidence="3 4">
    <name type="scientific">Enterovibrio nigricans DSM 22720</name>
    <dbReference type="NCBI Taxonomy" id="1121868"/>
    <lineage>
        <taxon>Bacteria</taxon>
        <taxon>Pseudomonadati</taxon>
        <taxon>Pseudomonadota</taxon>
        <taxon>Gammaproteobacteria</taxon>
        <taxon>Vibrionales</taxon>
        <taxon>Vibrionaceae</taxon>
        <taxon>Enterovibrio</taxon>
    </lineage>
</organism>
<proteinExistence type="inferred from homology"/>
<dbReference type="InterPro" id="IPR036291">
    <property type="entry name" value="NAD(P)-bd_dom_sf"/>
</dbReference>
<dbReference type="PANTHER" id="PTHR43477:SF1">
    <property type="entry name" value="DIHYDROANTICAPSIN 7-DEHYDROGENASE"/>
    <property type="match status" value="1"/>
</dbReference>
<dbReference type="AlphaFoldDB" id="A0A1T4V8F8"/>
<evidence type="ECO:0000313" key="4">
    <source>
        <dbReference type="Proteomes" id="UP000190162"/>
    </source>
</evidence>
<dbReference type="RefSeq" id="WP_078753647.1">
    <property type="nucleotide sequence ID" value="NZ_FUXU01000055.1"/>
</dbReference>
<protein>
    <submittedName>
        <fullName evidence="3">3-oxoacyl-[acyl-carrier protein] reductase</fullName>
    </submittedName>
</protein>
<dbReference type="PANTHER" id="PTHR43477">
    <property type="entry name" value="DIHYDROANTICAPSIN 7-DEHYDROGENASE"/>
    <property type="match status" value="1"/>
</dbReference>
<dbReference type="InterPro" id="IPR002347">
    <property type="entry name" value="SDR_fam"/>
</dbReference>
<name>A0A1T4V8F8_9GAMM</name>
<keyword evidence="4" id="KW-1185">Reference proteome</keyword>
<reference evidence="4" key="1">
    <citation type="submission" date="2017-02" db="EMBL/GenBank/DDBJ databases">
        <authorList>
            <person name="Varghese N."/>
            <person name="Submissions S."/>
        </authorList>
    </citation>
    <scope>NUCLEOTIDE SEQUENCE [LARGE SCALE GENOMIC DNA]</scope>
    <source>
        <strain evidence="4">DSM 22720</strain>
    </source>
</reference>